<keyword evidence="2" id="KW-1185">Reference proteome</keyword>
<gene>
    <name evidence="1" type="ORF">QVD17_39422</name>
</gene>
<name>A0AAD8JNH9_TARER</name>
<protein>
    <submittedName>
        <fullName evidence="1">Uncharacterized protein</fullName>
    </submittedName>
</protein>
<organism evidence="1 2">
    <name type="scientific">Tagetes erecta</name>
    <name type="common">African marigold</name>
    <dbReference type="NCBI Taxonomy" id="13708"/>
    <lineage>
        <taxon>Eukaryota</taxon>
        <taxon>Viridiplantae</taxon>
        <taxon>Streptophyta</taxon>
        <taxon>Embryophyta</taxon>
        <taxon>Tracheophyta</taxon>
        <taxon>Spermatophyta</taxon>
        <taxon>Magnoliopsida</taxon>
        <taxon>eudicotyledons</taxon>
        <taxon>Gunneridae</taxon>
        <taxon>Pentapetalae</taxon>
        <taxon>asterids</taxon>
        <taxon>campanulids</taxon>
        <taxon>Asterales</taxon>
        <taxon>Asteraceae</taxon>
        <taxon>Asteroideae</taxon>
        <taxon>Heliantheae alliance</taxon>
        <taxon>Tageteae</taxon>
        <taxon>Tagetes</taxon>
    </lineage>
</organism>
<proteinExistence type="predicted"/>
<evidence type="ECO:0000313" key="2">
    <source>
        <dbReference type="Proteomes" id="UP001229421"/>
    </source>
</evidence>
<dbReference type="AlphaFoldDB" id="A0AAD8JNH9"/>
<dbReference type="Proteomes" id="UP001229421">
    <property type="component" value="Unassembled WGS sequence"/>
</dbReference>
<sequence length="69" mass="8033">MILVEIVKSGIVMPYLAVFSPIIKYPRNTLYTFFSSLLFSFTNFLHPSFKQSNQHNCRSKIFDLSIRGK</sequence>
<evidence type="ECO:0000313" key="1">
    <source>
        <dbReference type="EMBL" id="KAK1407795.1"/>
    </source>
</evidence>
<reference evidence="1" key="1">
    <citation type="journal article" date="2023" name="bioRxiv">
        <title>Improved chromosome-level genome assembly for marigold (Tagetes erecta).</title>
        <authorList>
            <person name="Jiang F."/>
            <person name="Yuan L."/>
            <person name="Wang S."/>
            <person name="Wang H."/>
            <person name="Xu D."/>
            <person name="Wang A."/>
            <person name="Fan W."/>
        </authorList>
    </citation>
    <scope>NUCLEOTIDE SEQUENCE</scope>
    <source>
        <strain evidence="1">WSJ</strain>
        <tissue evidence="1">Leaf</tissue>
    </source>
</reference>
<comment type="caution">
    <text evidence="1">The sequence shown here is derived from an EMBL/GenBank/DDBJ whole genome shotgun (WGS) entry which is preliminary data.</text>
</comment>
<accession>A0AAD8JNH9</accession>
<dbReference type="EMBL" id="JAUHHV010000011">
    <property type="protein sequence ID" value="KAK1407795.1"/>
    <property type="molecule type" value="Genomic_DNA"/>
</dbReference>